<accession>A0AAE4RAX8</accession>
<proteinExistence type="predicted"/>
<evidence type="ECO:0000313" key="2">
    <source>
        <dbReference type="Proteomes" id="UP001187143"/>
    </source>
</evidence>
<protein>
    <submittedName>
        <fullName evidence="1">Uncharacterized protein</fullName>
    </submittedName>
</protein>
<comment type="caution">
    <text evidence="1">The sequence shown here is derived from an EMBL/GenBank/DDBJ whole genome shotgun (WGS) entry which is preliminary data.</text>
</comment>
<dbReference type="Proteomes" id="UP001187143">
    <property type="component" value="Unassembled WGS sequence"/>
</dbReference>
<organism evidence="1 2">
    <name type="scientific">Mycobacterium intracellulare</name>
    <dbReference type="NCBI Taxonomy" id="1767"/>
    <lineage>
        <taxon>Bacteria</taxon>
        <taxon>Bacillati</taxon>
        <taxon>Actinomycetota</taxon>
        <taxon>Actinomycetes</taxon>
        <taxon>Mycobacteriales</taxon>
        <taxon>Mycobacteriaceae</taxon>
        <taxon>Mycobacterium</taxon>
        <taxon>Mycobacterium avium complex (MAC)</taxon>
    </lineage>
</organism>
<dbReference type="RefSeq" id="WP_317727072.1">
    <property type="nucleotide sequence ID" value="NZ_JAWLLC010000002.1"/>
</dbReference>
<dbReference type="EMBL" id="JAWLLD010000001">
    <property type="protein sequence ID" value="MDV7010764.1"/>
    <property type="molecule type" value="Genomic_DNA"/>
</dbReference>
<evidence type="ECO:0000313" key="1">
    <source>
        <dbReference type="EMBL" id="MDV7010764.1"/>
    </source>
</evidence>
<name>A0AAE4RAX8_MYCIT</name>
<reference evidence="1" key="1">
    <citation type="submission" date="2023-10" db="EMBL/GenBank/DDBJ databases">
        <title>Characterization and genome sequence of Mycobacterium intracellulare ABSURDO, a novel pathogenic isolate with three colony morphotypes that vary in growth and acid-fastness.</title>
        <authorList>
            <person name="Jude B.A."/>
            <person name="Robinson R.T."/>
        </authorList>
    </citation>
    <scope>NUCLEOTIDE SEQUENCE</scope>
    <source>
        <strain evidence="1">ABSURDO Component B</strain>
    </source>
</reference>
<dbReference type="AlphaFoldDB" id="A0AAE4RAX8"/>
<sequence length="125" mass="14437">MRERHWYSRFGIEPPFPWPAFVLIPVGWVTRALEWLVRPGKSPTPVDVIESREDLGPYTVPEYLGSKPEYPWVIYLEDDRLAKVIEIVRDMQSLAAHSAFISRDPYDITDALTEALGLDWPDGRP</sequence>
<gene>
    <name evidence="1" type="ORF">R4F53_00385</name>
</gene>